<dbReference type="Proteomes" id="UP000008672">
    <property type="component" value="Unassembled WGS sequence"/>
</dbReference>
<dbReference type="InParanoid" id="H3AY84"/>
<reference evidence="3" key="2">
    <citation type="submission" date="2025-08" db="UniProtKB">
        <authorList>
            <consortium name="Ensembl"/>
        </authorList>
    </citation>
    <scope>IDENTIFICATION</scope>
</reference>
<keyword evidence="4" id="KW-1185">Reference proteome</keyword>
<dbReference type="STRING" id="7897.ENSLACP00000014605"/>
<evidence type="ECO:0000256" key="2">
    <source>
        <dbReference type="SAM" id="MobiDB-lite"/>
    </source>
</evidence>
<dbReference type="Ensembl" id="ENSLACT00000014706.2">
    <property type="protein sequence ID" value="ENSLACP00000014605.2"/>
    <property type="gene ID" value="ENSLACG00000012855.2"/>
</dbReference>
<dbReference type="InterPro" id="IPR051771">
    <property type="entry name" value="FAM167_domain"/>
</dbReference>
<dbReference type="Bgee" id="ENSLACG00000012855">
    <property type="expression patterns" value="Expressed in muscle tissue and 6 other cell types or tissues"/>
</dbReference>
<dbReference type="GeneTree" id="ENSGT00940000159693"/>
<dbReference type="AlphaFoldDB" id="H3AY84"/>
<proteinExistence type="inferred from homology"/>
<dbReference type="PANTHER" id="PTHR32289">
    <property type="entry name" value="PROTEIN FAM167A"/>
    <property type="match status" value="1"/>
</dbReference>
<organism evidence="3 4">
    <name type="scientific">Latimeria chalumnae</name>
    <name type="common">Coelacanth</name>
    <dbReference type="NCBI Taxonomy" id="7897"/>
    <lineage>
        <taxon>Eukaryota</taxon>
        <taxon>Metazoa</taxon>
        <taxon>Chordata</taxon>
        <taxon>Craniata</taxon>
        <taxon>Vertebrata</taxon>
        <taxon>Euteleostomi</taxon>
        <taxon>Coelacanthiformes</taxon>
        <taxon>Coelacanthidae</taxon>
        <taxon>Latimeria</taxon>
    </lineage>
</organism>
<dbReference type="InterPro" id="IPR024280">
    <property type="entry name" value="FAM167"/>
</dbReference>
<reference evidence="3" key="3">
    <citation type="submission" date="2025-09" db="UniProtKB">
        <authorList>
            <consortium name="Ensembl"/>
        </authorList>
    </citation>
    <scope>IDENTIFICATION</scope>
</reference>
<evidence type="ECO:0000313" key="4">
    <source>
        <dbReference type="Proteomes" id="UP000008672"/>
    </source>
</evidence>
<dbReference type="KEGG" id="lcm:102361719"/>
<feature type="region of interest" description="Disordered" evidence="2">
    <location>
        <begin position="1"/>
        <end position="26"/>
    </location>
</feature>
<dbReference type="Pfam" id="PF11652">
    <property type="entry name" value="FAM167"/>
    <property type="match status" value="1"/>
</dbReference>
<dbReference type="CTD" id="84734"/>
<dbReference type="OMA" id="WTDATHG"/>
<name>H3AY84_LATCH</name>
<dbReference type="PANTHER" id="PTHR32289:SF4">
    <property type="entry name" value="PROTEIN FAM167B"/>
    <property type="match status" value="1"/>
</dbReference>
<sequence>MMTSGSLDFQELGKDDSDTDQDGLDSVKALAEKLNLQTRRPSYVEWREKVQSQTWRSQGGGQKGLGSGVREKEGHLNLQGRLINGKDKEDNLGNICGFSSIDEALEWLRNELREMQALDHQLARCLMKLRGEIHKVKVEQACHRHKEMLDDATFGLEGCNGEDSDLVCDIPLKATFTLSTPLKHIGVTKMNINSRRFSLC</sequence>
<protein>
    <submittedName>
        <fullName evidence="3">Family with sequence similarity 167 member B</fullName>
    </submittedName>
</protein>
<dbReference type="RefSeq" id="XP_006003303.1">
    <property type="nucleotide sequence ID" value="XM_006003241.3"/>
</dbReference>
<dbReference type="EMBL" id="AFYH01139786">
    <property type="status" value="NOT_ANNOTATED_CDS"/>
    <property type="molecule type" value="Genomic_DNA"/>
</dbReference>
<dbReference type="HOGENOM" id="CLU_111170_0_0_1"/>
<evidence type="ECO:0000313" key="3">
    <source>
        <dbReference type="Ensembl" id="ENSLACP00000014605.2"/>
    </source>
</evidence>
<dbReference type="GeneID" id="102361719"/>
<dbReference type="OrthoDB" id="4062651at2759"/>
<reference evidence="4" key="1">
    <citation type="submission" date="2011-08" db="EMBL/GenBank/DDBJ databases">
        <title>The draft genome of Latimeria chalumnae.</title>
        <authorList>
            <person name="Di Palma F."/>
            <person name="Alfoldi J."/>
            <person name="Johnson J."/>
            <person name="Berlin A."/>
            <person name="Gnerre S."/>
            <person name="Jaffe D."/>
            <person name="MacCallum I."/>
            <person name="Young S."/>
            <person name="Walker B.J."/>
            <person name="Lander E."/>
            <person name="Lindblad-Toh K."/>
        </authorList>
    </citation>
    <scope>NUCLEOTIDE SEQUENCE [LARGE SCALE GENOMIC DNA]</scope>
    <source>
        <strain evidence="4">Wild caught</strain>
    </source>
</reference>
<comment type="similarity">
    <text evidence="1">Belongs to the FAM167 (SEC) family.</text>
</comment>
<evidence type="ECO:0000256" key="1">
    <source>
        <dbReference type="ARBA" id="ARBA00005489"/>
    </source>
</evidence>
<gene>
    <name evidence="3" type="primary">FAM167B</name>
</gene>
<accession>H3AY84</accession>
<dbReference type="eggNOG" id="ENOG502S04N">
    <property type="taxonomic scope" value="Eukaryota"/>
</dbReference>